<evidence type="ECO:0000313" key="5">
    <source>
        <dbReference type="Proteomes" id="UP000887159"/>
    </source>
</evidence>
<name>A0A8X7BL40_TRICX</name>
<dbReference type="PANTHER" id="PTHR37984">
    <property type="entry name" value="PROTEIN CBG26694"/>
    <property type="match status" value="1"/>
</dbReference>
<keyword evidence="5" id="KW-1185">Reference proteome</keyword>
<evidence type="ECO:0000256" key="2">
    <source>
        <dbReference type="SAM" id="MobiDB-lite"/>
    </source>
</evidence>
<dbReference type="InterPro" id="IPR041588">
    <property type="entry name" value="Integrase_H2C2"/>
</dbReference>
<dbReference type="Gene3D" id="3.10.10.10">
    <property type="entry name" value="HIV Type 1 Reverse Transcriptase, subunit A, domain 1"/>
    <property type="match status" value="1"/>
</dbReference>
<protein>
    <recommendedName>
        <fullName evidence="1">RNA-directed DNA polymerase</fullName>
        <ecNumber evidence="1">2.7.7.49</ecNumber>
    </recommendedName>
</protein>
<sequence length="404" mass="46631">MDSGAQISVLKSSVVGKEVDYKGHIMLQPAFGDCLKAELKEVDIAAINLRSDSSKKSLDESVNTEEEEQEPTITEYDEENGNNTENFKKQQQICDTLQEAWNFARRNKGGYVIENYILYHEELLGGNRIKQLVIPEMRKRKILEIAHESMFGAHLGAHKTIQRIKFSFYWPWMVKDIKAYCSSCHGCQLRKVIRSVDKIPITPVSRPEYRECRTRVQMVGVVYDIDDEFGEIYETPTVRAAEKNDEALDRVTLDYLSKKQQAQLKHLLHQHRTLFSGKIKRAKVDEHVIKLKTEEETMKPKTYKIPENLKRKVDVQINELLELGLIEPVVSEIVHPMVCFLKKDGTIRVCIDFRSLKALTVPYAYPMKNMMELNFLVGKKKFITVVDMLKGDIGLYQWKTAANI</sequence>
<dbReference type="SUPFAM" id="SSF56672">
    <property type="entry name" value="DNA/RNA polymerases"/>
    <property type="match status" value="1"/>
</dbReference>
<dbReference type="EC" id="2.7.7.49" evidence="1"/>
<comment type="caution">
    <text evidence="4">The sequence shown here is derived from an EMBL/GenBank/DDBJ whole genome shotgun (WGS) entry which is preliminary data.</text>
</comment>
<feature type="region of interest" description="Disordered" evidence="2">
    <location>
        <begin position="55"/>
        <end position="85"/>
    </location>
</feature>
<gene>
    <name evidence="4" type="ORF">TNCV_4843131</name>
</gene>
<evidence type="ECO:0000313" key="4">
    <source>
        <dbReference type="EMBL" id="GFY35941.1"/>
    </source>
</evidence>
<dbReference type="GO" id="GO:0003964">
    <property type="term" value="F:RNA-directed DNA polymerase activity"/>
    <property type="evidence" value="ECO:0007669"/>
    <property type="project" value="UniProtKB-EC"/>
</dbReference>
<feature type="compositionally biased region" description="Acidic residues" evidence="2">
    <location>
        <begin position="62"/>
        <end position="80"/>
    </location>
</feature>
<evidence type="ECO:0000256" key="1">
    <source>
        <dbReference type="ARBA" id="ARBA00012493"/>
    </source>
</evidence>
<dbReference type="Gene3D" id="3.30.70.270">
    <property type="match status" value="1"/>
</dbReference>
<dbReference type="Pfam" id="PF17921">
    <property type="entry name" value="Integrase_H2C2"/>
    <property type="match status" value="1"/>
</dbReference>
<evidence type="ECO:0000259" key="3">
    <source>
        <dbReference type="Pfam" id="PF17921"/>
    </source>
</evidence>
<accession>A0A8X7BL40</accession>
<dbReference type="AlphaFoldDB" id="A0A8X7BL40"/>
<organism evidence="4 5">
    <name type="scientific">Trichonephila clavipes</name>
    <name type="common">Golden silk orbweaver</name>
    <name type="synonym">Nephila clavipes</name>
    <dbReference type="NCBI Taxonomy" id="2585209"/>
    <lineage>
        <taxon>Eukaryota</taxon>
        <taxon>Metazoa</taxon>
        <taxon>Ecdysozoa</taxon>
        <taxon>Arthropoda</taxon>
        <taxon>Chelicerata</taxon>
        <taxon>Arachnida</taxon>
        <taxon>Araneae</taxon>
        <taxon>Araneomorphae</taxon>
        <taxon>Entelegynae</taxon>
        <taxon>Araneoidea</taxon>
        <taxon>Nephilidae</taxon>
        <taxon>Trichonephila</taxon>
    </lineage>
</organism>
<feature type="domain" description="Integrase zinc-binding" evidence="3">
    <location>
        <begin position="134"/>
        <end position="191"/>
    </location>
</feature>
<dbReference type="FunFam" id="1.10.340.70:FF:000001">
    <property type="entry name" value="Retrovirus-related Pol polyprotein from transposon gypsy-like Protein"/>
    <property type="match status" value="1"/>
</dbReference>
<dbReference type="InterPro" id="IPR043502">
    <property type="entry name" value="DNA/RNA_pol_sf"/>
</dbReference>
<dbReference type="InterPro" id="IPR050951">
    <property type="entry name" value="Retrovirus_Pol_polyprotein"/>
</dbReference>
<dbReference type="PANTHER" id="PTHR37984:SF5">
    <property type="entry name" value="PROTEIN NYNRIN-LIKE"/>
    <property type="match status" value="1"/>
</dbReference>
<dbReference type="InterPro" id="IPR043128">
    <property type="entry name" value="Rev_trsase/Diguanyl_cyclase"/>
</dbReference>
<dbReference type="EMBL" id="BMAU01021435">
    <property type="protein sequence ID" value="GFY35941.1"/>
    <property type="molecule type" value="Genomic_DNA"/>
</dbReference>
<proteinExistence type="predicted"/>
<reference evidence="4" key="1">
    <citation type="submission" date="2020-08" db="EMBL/GenBank/DDBJ databases">
        <title>Multicomponent nature underlies the extraordinary mechanical properties of spider dragline silk.</title>
        <authorList>
            <person name="Kono N."/>
            <person name="Nakamura H."/>
            <person name="Mori M."/>
            <person name="Yoshida Y."/>
            <person name="Ohtoshi R."/>
            <person name="Malay A.D."/>
            <person name="Moran D.A.P."/>
            <person name="Tomita M."/>
            <person name="Numata K."/>
            <person name="Arakawa K."/>
        </authorList>
    </citation>
    <scope>NUCLEOTIDE SEQUENCE</scope>
</reference>
<dbReference type="Gene3D" id="1.10.340.70">
    <property type="match status" value="1"/>
</dbReference>
<dbReference type="Proteomes" id="UP000887159">
    <property type="component" value="Unassembled WGS sequence"/>
</dbReference>